<reference evidence="8" key="1">
    <citation type="submission" date="2016-04" db="EMBL/GenBank/DDBJ databases">
        <authorList>
            <person name="Evans L.H."/>
            <person name="Alamgir A."/>
            <person name="Owens N."/>
            <person name="Weber N.D."/>
            <person name="Virtaneva K."/>
            <person name="Barbian K."/>
            <person name="Babar A."/>
            <person name="Rosenke K."/>
        </authorList>
    </citation>
    <scope>NUCLEOTIDE SEQUENCE [LARGE SCALE GENOMIC DNA]</scope>
    <source>
        <strain evidence="8">CBS 101.48</strain>
    </source>
</reference>
<dbReference type="GO" id="GO:0008270">
    <property type="term" value="F:zinc ion binding"/>
    <property type="evidence" value="ECO:0007669"/>
    <property type="project" value="UniProtKB-KW"/>
</dbReference>
<organism evidence="8">
    <name type="scientific">Absidia glauca</name>
    <name type="common">Pin mould</name>
    <dbReference type="NCBI Taxonomy" id="4829"/>
    <lineage>
        <taxon>Eukaryota</taxon>
        <taxon>Fungi</taxon>
        <taxon>Fungi incertae sedis</taxon>
        <taxon>Mucoromycota</taxon>
        <taxon>Mucoromycotina</taxon>
        <taxon>Mucoromycetes</taxon>
        <taxon>Mucorales</taxon>
        <taxon>Cunninghamellaceae</taxon>
        <taxon>Absidia</taxon>
    </lineage>
</organism>
<evidence type="ECO:0000256" key="5">
    <source>
        <dbReference type="PROSITE-ProRule" id="PRU00723"/>
    </source>
</evidence>
<dbReference type="InterPro" id="IPR036855">
    <property type="entry name" value="Znf_CCCH_sf"/>
</dbReference>
<dbReference type="OrthoDB" id="410307at2759"/>
<dbReference type="InterPro" id="IPR000571">
    <property type="entry name" value="Znf_CCCH"/>
</dbReference>
<evidence type="ECO:0000256" key="4">
    <source>
        <dbReference type="ARBA" id="ARBA00022833"/>
    </source>
</evidence>
<feature type="domain" description="C3H1-type" evidence="7">
    <location>
        <begin position="50"/>
        <end position="78"/>
    </location>
</feature>
<gene>
    <name evidence="8" type="primary">ABSGL_05499.1 scaffold 7169</name>
</gene>
<evidence type="ECO:0000256" key="3">
    <source>
        <dbReference type="ARBA" id="ARBA00022771"/>
    </source>
</evidence>
<dbReference type="STRING" id="4829.A0A168N581"/>
<dbReference type="SMART" id="SM00356">
    <property type="entry name" value="ZnF_C3H1"/>
    <property type="match status" value="2"/>
</dbReference>
<dbReference type="FunFam" id="4.10.1000.10:FF:000001">
    <property type="entry name" value="zinc finger CCCH domain-containing protein 15-like"/>
    <property type="match status" value="1"/>
</dbReference>
<feature type="compositionally biased region" description="Basic and acidic residues" evidence="6">
    <location>
        <begin position="35"/>
        <end position="44"/>
    </location>
</feature>
<dbReference type="EMBL" id="LT553030">
    <property type="protein sequence ID" value="SAL99845.1"/>
    <property type="molecule type" value="Genomic_DNA"/>
</dbReference>
<dbReference type="Pfam" id="PF00642">
    <property type="entry name" value="zf-CCCH"/>
    <property type="match status" value="2"/>
</dbReference>
<feature type="compositionally biased region" description="Low complexity" evidence="6">
    <location>
        <begin position="23"/>
        <end position="34"/>
    </location>
</feature>
<dbReference type="InterPro" id="IPR045877">
    <property type="entry name" value="ZFP36-like"/>
</dbReference>
<keyword evidence="1 5" id="KW-0479">Metal-binding</keyword>
<protein>
    <recommendedName>
        <fullName evidence="7">C3H1-type domain-containing protein</fullName>
    </recommendedName>
</protein>
<dbReference type="Gene3D" id="4.10.1000.10">
    <property type="entry name" value="Zinc finger, CCCH-type"/>
    <property type="match status" value="2"/>
</dbReference>
<dbReference type="AlphaFoldDB" id="A0A168N581"/>
<dbReference type="Proteomes" id="UP000078561">
    <property type="component" value="Unassembled WGS sequence"/>
</dbReference>
<feature type="compositionally biased region" description="Polar residues" evidence="6">
    <location>
        <begin position="1"/>
        <end position="12"/>
    </location>
</feature>
<dbReference type="GO" id="GO:0003729">
    <property type="term" value="F:mRNA binding"/>
    <property type="evidence" value="ECO:0007669"/>
    <property type="project" value="InterPro"/>
</dbReference>
<feature type="zinc finger region" description="C3H1-type" evidence="5">
    <location>
        <begin position="50"/>
        <end position="78"/>
    </location>
</feature>
<evidence type="ECO:0000313" key="9">
    <source>
        <dbReference type="Proteomes" id="UP000078561"/>
    </source>
</evidence>
<feature type="domain" description="C3H1-type" evidence="7">
    <location>
        <begin position="88"/>
        <end position="116"/>
    </location>
</feature>
<dbReference type="InParanoid" id="A0A168N581"/>
<feature type="zinc finger region" description="C3H1-type" evidence="5">
    <location>
        <begin position="88"/>
        <end position="116"/>
    </location>
</feature>
<evidence type="ECO:0000256" key="2">
    <source>
        <dbReference type="ARBA" id="ARBA00022737"/>
    </source>
</evidence>
<evidence type="ECO:0000313" key="8">
    <source>
        <dbReference type="EMBL" id="SAL99845.1"/>
    </source>
</evidence>
<keyword evidence="9" id="KW-1185">Reference proteome</keyword>
<keyword evidence="3 5" id="KW-0863">Zinc-finger</keyword>
<dbReference type="PANTHER" id="PTHR12547:SF18">
    <property type="entry name" value="PROTEIN TIS11"/>
    <property type="match status" value="1"/>
</dbReference>
<keyword evidence="4 5" id="KW-0862">Zinc</keyword>
<sequence>MESTQPKSTNKNPAKADCSIQMGDGTSSQGSSTDDSIHHHQDTLKDKRALYKTEICRNYEELHTCRYGFKCRYAHGKQELRSVQRHPRYKTIFCRTYEATGECPYGIRCTFLHPSPPKISLPPSPPLAPAKKPISIHPPPAQPALKSPFTKLPASPPMLAPPGFDSRATSVSAPMLCSSFARPPYYDDGEQQRLKAAFYSQENHTPMTAKHRLSGSGFTEYDRCHPIGWPMAYYVDQ</sequence>
<dbReference type="SUPFAM" id="SSF90229">
    <property type="entry name" value="CCCH zinc finger"/>
    <property type="match status" value="2"/>
</dbReference>
<keyword evidence="2" id="KW-0677">Repeat</keyword>
<evidence type="ECO:0000256" key="1">
    <source>
        <dbReference type="ARBA" id="ARBA00022723"/>
    </source>
</evidence>
<name>A0A168N581_ABSGL</name>
<dbReference type="PANTHER" id="PTHR12547">
    <property type="entry name" value="CCCH ZINC FINGER/TIS11-RELATED"/>
    <property type="match status" value="1"/>
</dbReference>
<accession>A0A168N581</accession>
<dbReference type="PROSITE" id="PS50103">
    <property type="entry name" value="ZF_C3H1"/>
    <property type="match status" value="2"/>
</dbReference>
<proteinExistence type="predicted"/>
<feature type="region of interest" description="Disordered" evidence="6">
    <location>
        <begin position="1"/>
        <end position="44"/>
    </location>
</feature>
<evidence type="ECO:0000259" key="7">
    <source>
        <dbReference type="PROSITE" id="PS50103"/>
    </source>
</evidence>
<evidence type="ECO:0000256" key="6">
    <source>
        <dbReference type="SAM" id="MobiDB-lite"/>
    </source>
</evidence>